<evidence type="ECO:0000259" key="1">
    <source>
        <dbReference type="PROSITE" id="PS50994"/>
    </source>
</evidence>
<reference evidence="2" key="2">
    <citation type="submission" date="2025-05" db="UniProtKB">
        <authorList>
            <consortium name="EnsemblMetazoa"/>
        </authorList>
    </citation>
    <scope>IDENTIFICATION</scope>
    <source>
        <strain evidence="2">Foshan</strain>
    </source>
</reference>
<reference evidence="3" key="1">
    <citation type="journal article" date="2015" name="Proc. Natl. Acad. Sci. U.S.A.">
        <title>Genome sequence of the Asian Tiger mosquito, Aedes albopictus, reveals insights into its biology, genetics, and evolution.</title>
        <authorList>
            <person name="Chen X.G."/>
            <person name="Jiang X."/>
            <person name="Gu J."/>
            <person name="Xu M."/>
            <person name="Wu Y."/>
            <person name="Deng Y."/>
            <person name="Zhang C."/>
            <person name="Bonizzoni M."/>
            <person name="Dermauw W."/>
            <person name="Vontas J."/>
            <person name="Armbruster P."/>
            <person name="Huang X."/>
            <person name="Yang Y."/>
            <person name="Zhang H."/>
            <person name="He W."/>
            <person name="Peng H."/>
            <person name="Liu Y."/>
            <person name="Wu K."/>
            <person name="Chen J."/>
            <person name="Lirakis M."/>
            <person name="Topalis P."/>
            <person name="Van Leeuwen T."/>
            <person name="Hall A.B."/>
            <person name="Jiang X."/>
            <person name="Thorpe C."/>
            <person name="Mueller R.L."/>
            <person name="Sun C."/>
            <person name="Waterhouse R.M."/>
            <person name="Yan G."/>
            <person name="Tu Z.J."/>
            <person name="Fang X."/>
            <person name="James A.A."/>
        </authorList>
    </citation>
    <scope>NUCLEOTIDE SEQUENCE [LARGE SCALE GENOMIC DNA]</scope>
    <source>
        <strain evidence="3">Foshan</strain>
    </source>
</reference>
<dbReference type="Proteomes" id="UP000069940">
    <property type="component" value="Unassembled WGS sequence"/>
</dbReference>
<dbReference type="EnsemblMetazoa" id="AALFPA23_006140.R7937">
    <property type="protein sequence ID" value="AALFPA23_006140.P7937"/>
    <property type="gene ID" value="AALFPA23_006140"/>
</dbReference>
<evidence type="ECO:0000313" key="2">
    <source>
        <dbReference type="EnsemblMetazoa" id="AALFPA23_006140.P7937"/>
    </source>
</evidence>
<dbReference type="SUPFAM" id="SSF53098">
    <property type="entry name" value="Ribonuclease H-like"/>
    <property type="match status" value="1"/>
</dbReference>
<dbReference type="Pfam" id="PF18701">
    <property type="entry name" value="DUF5641"/>
    <property type="match status" value="1"/>
</dbReference>
<organism evidence="2 3">
    <name type="scientific">Aedes albopictus</name>
    <name type="common">Asian tiger mosquito</name>
    <name type="synonym">Stegomyia albopicta</name>
    <dbReference type="NCBI Taxonomy" id="7160"/>
    <lineage>
        <taxon>Eukaryota</taxon>
        <taxon>Metazoa</taxon>
        <taxon>Ecdysozoa</taxon>
        <taxon>Arthropoda</taxon>
        <taxon>Hexapoda</taxon>
        <taxon>Insecta</taxon>
        <taxon>Pterygota</taxon>
        <taxon>Neoptera</taxon>
        <taxon>Endopterygota</taxon>
        <taxon>Diptera</taxon>
        <taxon>Nematocera</taxon>
        <taxon>Culicoidea</taxon>
        <taxon>Culicidae</taxon>
        <taxon>Culicinae</taxon>
        <taxon>Aedini</taxon>
        <taxon>Aedes</taxon>
        <taxon>Stegomyia</taxon>
    </lineage>
</organism>
<sequence>MPSELESATLWWRGPSFLKDPETTWSTNVNLIAEEDLPELTTITANPVVTERFPLFDNCSSYNTMIRVVARIKRLFQNRKRGPDHQLRGVFTMQELRLAKLILVRLVQKEAYPEVFDQLQNQVTTKNNSLIPLSPFVDNHGILRVGGRLSKSSCSYDQKHQMILPPSHPFTDAVIRSVHTSNMHVGAQTTLTAIRREYWIVRGKSAVKRVIRACVRCFKYNARPIRQYMRDLPACRLEGEYPFYRVGIDLCGPIAIKQRNKRSTVEHKGWIALFVCLETKAIHLEIVSELSTAAFLAAFDRFVSRRGKPASVWTDNGTNFVGAANLLKEWKEFFKTNETQESIRRASDAEIEWCFNPPEAPHFGGIWEANIRQTKSLLVKYTAGATLCFEELSTVLARIEAVLNSRPMTSLSDDPEDFVPLTPGHFLIFRPLTAIPRPEVSVGPRHARSRFEHINHIVKHFWDRWSSEYLSSLQQRFKWHKKVEVKEGQLVLIKKDNLPVQKWMLGRIVELFPGTDGVTRVVNVKTKNGLLRRSVSKLCFLPVDPEQTVGRDVFQRGEDV</sequence>
<protein>
    <recommendedName>
        <fullName evidence="1">Integrase catalytic domain-containing protein</fullName>
    </recommendedName>
</protein>
<proteinExistence type="predicted"/>
<dbReference type="InterPro" id="IPR036397">
    <property type="entry name" value="RNaseH_sf"/>
</dbReference>
<keyword evidence="3" id="KW-1185">Reference proteome</keyword>
<accession>A0ABM1Y691</accession>
<dbReference type="InterPro" id="IPR001584">
    <property type="entry name" value="Integrase_cat-core"/>
</dbReference>
<name>A0ABM1Y691_AEDAL</name>
<dbReference type="PANTHER" id="PTHR47331">
    <property type="entry name" value="PHD-TYPE DOMAIN-CONTAINING PROTEIN"/>
    <property type="match status" value="1"/>
</dbReference>
<dbReference type="Gene3D" id="3.30.420.10">
    <property type="entry name" value="Ribonuclease H-like superfamily/Ribonuclease H"/>
    <property type="match status" value="1"/>
</dbReference>
<dbReference type="Gene3D" id="1.10.340.70">
    <property type="match status" value="1"/>
</dbReference>
<dbReference type="InterPro" id="IPR012337">
    <property type="entry name" value="RNaseH-like_sf"/>
</dbReference>
<dbReference type="RefSeq" id="XP_062704157.1">
    <property type="nucleotide sequence ID" value="XM_062848173.1"/>
</dbReference>
<feature type="domain" description="Integrase catalytic" evidence="1">
    <location>
        <begin position="238"/>
        <end position="431"/>
    </location>
</feature>
<dbReference type="GeneID" id="134286549"/>
<dbReference type="PANTHER" id="PTHR47331:SF1">
    <property type="entry name" value="GAG-LIKE PROTEIN"/>
    <property type="match status" value="1"/>
</dbReference>
<dbReference type="InterPro" id="IPR041588">
    <property type="entry name" value="Integrase_H2C2"/>
</dbReference>
<dbReference type="Pfam" id="PF17921">
    <property type="entry name" value="Integrase_H2C2"/>
    <property type="match status" value="1"/>
</dbReference>
<dbReference type="InterPro" id="IPR040676">
    <property type="entry name" value="DUF5641"/>
</dbReference>
<evidence type="ECO:0000313" key="3">
    <source>
        <dbReference type="Proteomes" id="UP000069940"/>
    </source>
</evidence>
<dbReference type="PROSITE" id="PS50994">
    <property type="entry name" value="INTEGRASE"/>
    <property type="match status" value="1"/>
</dbReference>